<organism evidence="1 2">
    <name type="scientific">Brevibacterium antiquum</name>
    <dbReference type="NCBI Taxonomy" id="234835"/>
    <lineage>
        <taxon>Bacteria</taxon>
        <taxon>Bacillati</taxon>
        <taxon>Actinomycetota</taxon>
        <taxon>Actinomycetes</taxon>
        <taxon>Micrococcales</taxon>
        <taxon>Brevibacteriaceae</taxon>
        <taxon>Brevibacterium</taxon>
    </lineage>
</organism>
<name>A0A2H1IMY8_9MICO</name>
<proteinExistence type="predicted"/>
<dbReference type="AlphaFoldDB" id="A0A2H1IMY8"/>
<evidence type="ECO:0000313" key="2">
    <source>
        <dbReference type="Proteomes" id="UP000234342"/>
    </source>
</evidence>
<dbReference type="EMBL" id="FXZE01000003">
    <property type="protein sequence ID" value="SMX76533.1"/>
    <property type="molecule type" value="Genomic_DNA"/>
</dbReference>
<dbReference type="Proteomes" id="UP000234342">
    <property type="component" value="Unassembled WGS sequence"/>
</dbReference>
<gene>
    <name evidence="1" type="ORF">BANT10_01104</name>
</gene>
<accession>A0A2H1IMY8</accession>
<reference evidence="2" key="1">
    <citation type="submission" date="2017-03" db="EMBL/GenBank/DDBJ databases">
        <authorList>
            <person name="Monnet C."/>
        </authorList>
    </citation>
    <scope>NUCLEOTIDE SEQUENCE [LARGE SCALE GENOMIC DNA]</scope>
    <source>
        <strain evidence="2">P10</strain>
    </source>
</reference>
<dbReference type="RefSeq" id="WP_101642261.1">
    <property type="nucleotide sequence ID" value="NZ_FXZE01000003.1"/>
</dbReference>
<sequence length="77" mass="8670">MTTDFDLASQMIRCHAHGREITDPAVHKEMAGTCGGAIDGMIWEAKKDGLHLLRYETGDRRIIRWDSLAQPDLFEGL</sequence>
<evidence type="ECO:0000313" key="1">
    <source>
        <dbReference type="EMBL" id="SMX76533.1"/>
    </source>
</evidence>
<keyword evidence="2" id="KW-1185">Reference proteome</keyword>
<protein>
    <submittedName>
        <fullName evidence="1">Uncharacterized protein</fullName>
    </submittedName>
</protein>